<accession>A0A9N9LM75</accession>
<feature type="signal peptide" evidence="7">
    <location>
        <begin position="1"/>
        <end position="20"/>
    </location>
</feature>
<keyword evidence="3 6" id="KW-1133">Transmembrane helix</keyword>
<proteinExistence type="predicted"/>
<dbReference type="Proteomes" id="UP000701801">
    <property type="component" value="Unassembled WGS sequence"/>
</dbReference>
<feature type="compositionally biased region" description="Polar residues" evidence="5">
    <location>
        <begin position="147"/>
        <end position="156"/>
    </location>
</feature>
<name>A0A9N9LM75_9HELO</name>
<evidence type="ECO:0000256" key="5">
    <source>
        <dbReference type="SAM" id="MobiDB-lite"/>
    </source>
</evidence>
<evidence type="ECO:0000313" key="8">
    <source>
        <dbReference type="EMBL" id="CAG8975052.1"/>
    </source>
</evidence>
<evidence type="ECO:0000256" key="4">
    <source>
        <dbReference type="ARBA" id="ARBA00023136"/>
    </source>
</evidence>
<sequence length="391" mass="42016">MNSFKTLILALTVGDSMTNALTHYRPKDYAGSFRSFMLKAREERQETATVTAGTWTGMLWASAADASILVPVESITSIITQTRTTELGTLTESIIVTPTVFVRPSNSWAPGSRTSLKPSTSCLPSSQQSEETQQPTPDPTNLFAPATPSSSRSTQNPTASPTTSSITTSSSQTPTVLSSSTSSKGLSPGAKAGLGVGVALGVVALLGGLIWALRTRRRISTLEQTIQFSPASRGEPAPAPPPKYPPRDYTANAAIYGMPQNGAALWRVSRVGGGKEMEGTRYEKVVNVDDNEEHMGPPIPRKFSRRSSSVRPISPVPETFHTHPNSSMSAVSEIVVIGGLGYQHVEEEDIDEKRDRGLVQGQVSYQIDSKNLERLERGVESNNDLCVYSAM</sequence>
<evidence type="ECO:0000313" key="9">
    <source>
        <dbReference type="Proteomes" id="UP000701801"/>
    </source>
</evidence>
<dbReference type="InterPro" id="IPR051694">
    <property type="entry name" value="Immunoregulatory_rcpt-like"/>
</dbReference>
<protein>
    <recommendedName>
        <fullName evidence="10">Mid2 domain-containing protein</fullName>
    </recommendedName>
</protein>
<feature type="compositionally biased region" description="Low complexity" evidence="5">
    <location>
        <begin position="124"/>
        <end position="135"/>
    </location>
</feature>
<keyword evidence="9" id="KW-1185">Reference proteome</keyword>
<feature type="compositionally biased region" description="Low complexity" evidence="5">
    <location>
        <begin position="157"/>
        <end position="189"/>
    </location>
</feature>
<dbReference type="GO" id="GO:0071944">
    <property type="term" value="C:cell periphery"/>
    <property type="evidence" value="ECO:0007669"/>
    <property type="project" value="UniProtKB-ARBA"/>
</dbReference>
<keyword evidence="2 6" id="KW-0812">Transmembrane</keyword>
<evidence type="ECO:0000256" key="3">
    <source>
        <dbReference type="ARBA" id="ARBA00022989"/>
    </source>
</evidence>
<evidence type="ECO:0000256" key="2">
    <source>
        <dbReference type="ARBA" id="ARBA00022692"/>
    </source>
</evidence>
<dbReference type="PANTHER" id="PTHR15549">
    <property type="entry name" value="PAIRED IMMUNOGLOBULIN-LIKE TYPE 2 RECEPTOR"/>
    <property type="match status" value="1"/>
</dbReference>
<evidence type="ECO:0000256" key="7">
    <source>
        <dbReference type="SAM" id="SignalP"/>
    </source>
</evidence>
<dbReference type="OrthoDB" id="10433277at2759"/>
<gene>
    <name evidence="8" type="ORF">HYALB_00011831</name>
</gene>
<feature type="region of interest" description="Disordered" evidence="5">
    <location>
        <begin position="106"/>
        <end position="189"/>
    </location>
</feature>
<evidence type="ECO:0000256" key="1">
    <source>
        <dbReference type="ARBA" id="ARBA00004167"/>
    </source>
</evidence>
<feature type="chain" id="PRO_5040322520" description="Mid2 domain-containing protein" evidence="7">
    <location>
        <begin position="21"/>
        <end position="391"/>
    </location>
</feature>
<evidence type="ECO:0000256" key="6">
    <source>
        <dbReference type="SAM" id="Phobius"/>
    </source>
</evidence>
<dbReference type="EMBL" id="CAJVRM010000124">
    <property type="protein sequence ID" value="CAG8975052.1"/>
    <property type="molecule type" value="Genomic_DNA"/>
</dbReference>
<feature type="transmembrane region" description="Helical" evidence="6">
    <location>
        <begin position="192"/>
        <end position="213"/>
    </location>
</feature>
<organism evidence="8 9">
    <name type="scientific">Hymenoscyphus albidus</name>
    <dbReference type="NCBI Taxonomy" id="595503"/>
    <lineage>
        <taxon>Eukaryota</taxon>
        <taxon>Fungi</taxon>
        <taxon>Dikarya</taxon>
        <taxon>Ascomycota</taxon>
        <taxon>Pezizomycotina</taxon>
        <taxon>Leotiomycetes</taxon>
        <taxon>Helotiales</taxon>
        <taxon>Helotiaceae</taxon>
        <taxon>Hymenoscyphus</taxon>
    </lineage>
</organism>
<dbReference type="PANTHER" id="PTHR15549:SF26">
    <property type="entry name" value="AXIAL BUDDING PATTERN PROTEIN 2-RELATED"/>
    <property type="match status" value="1"/>
</dbReference>
<keyword evidence="7" id="KW-0732">Signal</keyword>
<comment type="subcellular location">
    <subcellularLocation>
        <location evidence="1">Membrane</location>
        <topology evidence="1">Single-pass membrane protein</topology>
    </subcellularLocation>
</comment>
<feature type="region of interest" description="Disordered" evidence="5">
    <location>
        <begin position="291"/>
        <end position="310"/>
    </location>
</feature>
<feature type="compositionally biased region" description="Polar residues" evidence="5">
    <location>
        <begin position="106"/>
        <end position="123"/>
    </location>
</feature>
<evidence type="ECO:0008006" key="10">
    <source>
        <dbReference type="Google" id="ProtNLM"/>
    </source>
</evidence>
<dbReference type="GO" id="GO:0016020">
    <property type="term" value="C:membrane"/>
    <property type="evidence" value="ECO:0007669"/>
    <property type="project" value="UniProtKB-SubCell"/>
</dbReference>
<keyword evidence="4 6" id="KW-0472">Membrane</keyword>
<dbReference type="AlphaFoldDB" id="A0A9N9LM75"/>
<comment type="caution">
    <text evidence="8">The sequence shown here is derived from an EMBL/GenBank/DDBJ whole genome shotgun (WGS) entry which is preliminary data.</text>
</comment>
<reference evidence="8" key="1">
    <citation type="submission" date="2021-07" db="EMBL/GenBank/DDBJ databases">
        <authorList>
            <person name="Durling M."/>
        </authorList>
    </citation>
    <scope>NUCLEOTIDE SEQUENCE</scope>
</reference>